<dbReference type="EMBL" id="JANKHO010000485">
    <property type="protein sequence ID" value="KAJ3509337.1"/>
    <property type="molecule type" value="Genomic_DNA"/>
</dbReference>
<evidence type="ECO:0000313" key="2">
    <source>
        <dbReference type="Proteomes" id="UP001148786"/>
    </source>
</evidence>
<protein>
    <submittedName>
        <fullName evidence="1">Uncharacterized protein</fullName>
    </submittedName>
</protein>
<keyword evidence="2" id="KW-1185">Reference proteome</keyword>
<evidence type="ECO:0000313" key="1">
    <source>
        <dbReference type="EMBL" id="KAJ3509337.1"/>
    </source>
</evidence>
<sequence length="265" mass="29618">MDLTDITVAEFLAILAKSPNINTLCARSIKRAPHEQTFSPPSHPITHPAIKTVRLYENNYSEKFDMLFDHITLPSLQEFLIKQSISPRLTAMLSRSLPPLTGLTIIASSITRETMRVFMATPHVMELDLRCQNIPASFFKRLGSTSSFSPLDRVQLLPVLSSLKMRCEHKFPWACVADMFGQRPVLQGLGPESIYRPLRTFALVITKGTIWAGTDYENDIEPVDNETLQRLRALEMAGISISISDRHGEDLLSETVCGDGTSAED</sequence>
<proteinExistence type="predicted"/>
<comment type="caution">
    <text evidence="1">The sequence shown here is derived from an EMBL/GenBank/DDBJ whole genome shotgun (WGS) entry which is preliminary data.</text>
</comment>
<reference evidence="1" key="1">
    <citation type="submission" date="2022-07" db="EMBL/GenBank/DDBJ databases">
        <title>Genome Sequence of Agrocybe chaxingu.</title>
        <authorList>
            <person name="Buettner E."/>
        </authorList>
    </citation>
    <scope>NUCLEOTIDE SEQUENCE</scope>
    <source>
        <strain evidence="1">MP-N11</strain>
    </source>
</reference>
<gene>
    <name evidence="1" type="ORF">NLJ89_g5273</name>
</gene>
<name>A0A9W8K1C3_9AGAR</name>
<dbReference type="Proteomes" id="UP001148786">
    <property type="component" value="Unassembled WGS sequence"/>
</dbReference>
<organism evidence="1 2">
    <name type="scientific">Agrocybe chaxingu</name>
    <dbReference type="NCBI Taxonomy" id="84603"/>
    <lineage>
        <taxon>Eukaryota</taxon>
        <taxon>Fungi</taxon>
        <taxon>Dikarya</taxon>
        <taxon>Basidiomycota</taxon>
        <taxon>Agaricomycotina</taxon>
        <taxon>Agaricomycetes</taxon>
        <taxon>Agaricomycetidae</taxon>
        <taxon>Agaricales</taxon>
        <taxon>Agaricineae</taxon>
        <taxon>Strophariaceae</taxon>
        <taxon>Agrocybe</taxon>
    </lineage>
</organism>
<accession>A0A9W8K1C3</accession>
<dbReference type="AlphaFoldDB" id="A0A9W8K1C3"/>